<organism evidence="1 2">
    <name type="scientific">Symbiodinium natans</name>
    <dbReference type="NCBI Taxonomy" id="878477"/>
    <lineage>
        <taxon>Eukaryota</taxon>
        <taxon>Sar</taxon>
        <taxon>Alveolata</taxon>
        <taxon>Dinophyceae</taxon>
        <taxon>Suessiales</taxon>
        <taxon>Symbiodiniaceae</taxon>
        <taxon>Symbiodinium</taxon>
    </lineage>
</organism>
<gene>
    <name evidence="1" type="ORF">SNAT2548_LOCUS14878</name>
</gene>
<evidence type="ECO:0000313" key="1">
    <source>
        <dbReference type="EMBL" id="CAE7280537.1"/>
    </source>
</evidence>
<comment type="caution">
    <text evidence="1">The sequence shown here is derived from an EMBL/GenBank/DDBJ whole genome shotgun (WGS) entry which is preliminary data.</text>
</comment>
<proteinExistence type="predicted"/>
<keyword evidence="2" id="KW-1185">Reference proteome</keyword>
<dbReference type="EMBL" id="CAJNDS010001791">
    <property type="protein sequence ID" value="CAE7280537.1"/>
    <property type="molecule type" value="Genomic_DNA"/>
</dbReference>
<accession>A0A812N054</accession>
<feature type="non-terminal residue" evidence="1">
    <location>
        <position position="1"/>
    </location>
</feature>
<evidence type="ECO:0000313" key="2">
    <source>
        <dbReference type="Proteomes" id="UP000604046"/>
    </source>
</evidence>
<name>A0A812N054_9DINO</name>
<protein>
    <submittedName>
        <fullName evidence="1">Uncharacterized protein</fullName>
    </submittedName>
</protein>
<dbReference type="Proteomes" id="UP000604046">
    <property type="component" value="Unassembled WGS sequence"/>
</dbReference>
<feature type="non-terminal residue" evidence="1">
    <location>
        <position position="135"/>
    </location>
</feature>
<dbReference type="AlphaFoldDB" id="A0A812N054"/>
<sequence>GRMEPADEIHELCATVNHELDYHEDPATFRAALQAAYGDELQEAELIVQDNLHSRIGFAVSQGVAVVAWRGSKTLVELGTDAGFSPSLCHLWFDLTDQIQAHGAMMAVIEHDFLVFRKRLAARLSALDVGRLVFS</sequence>
<reference evidence="1" key="1">
    <citation type="submission" date="2021-02" db="EMBL/GenBank/DDBJ databases">
        <authorList>
            <person name="Dougan E. K."/>
            <person name="Rhodes N."/>
            <person name="Thang M."/>
            <person name="Chan C."/>
        </authorList>
    </citation>
    <scope>NUCLEOTIDE SEQUENCE</scope>
</reference>